<sequence length="1019" mass="113303">METRMVDDIWLIKFYAPWCTLCKHLDPIWHQIGSELKSLGSPVNVGKADATISTGLAKEFRVKGYPAILVLKKDVKYNYSGPRTKDGIMDFANRIAGPLVRSLSSLQLFQHAMSRHDVMFVYVGATSPLKGNYTSAAEELIVHTYFFSASREVLPKAVSLPSLPAVVVFKDGTFFTFSEELDGDLKSWINRERFPNYFKIDSYTLYAMGETGKLVVLALVEEKSLCEESLRYKSLVEKVAADYREFYSRNFHFGFMEDSDYINGLVMGQVTVPAFIVVNLSNDGYFLPLDTVNTEHNLLDFLNGVLDGSIECQGGNSVNQRIRRFVYETKAALTPVFRQAPVLGCFLVGFPIAIAILFFYLCCKYRATMSEEDDNDGIALLAPSLQRRSKLSNKNCPPLAPHAAADSLKTLLEAARARAQSPWRRKTSTRHSRRSQGSSWREMRRRRDRDEFLTVFLLQVERIVDKRKNKKGKVEYLVRWRGYGSDGDTWEPESHLSTCMIYVQDFNRQYAERQRDNMLLRSTRSSPSHHCSPAHRLAYMLPPAAAACSDSSGALTGDCEQVKLALGPAHLPSAGLTHLASVSSQQPPSVGRFTSGLMSASPAGSARRSVDLSKTGIKILVPKSPMNSRLDSEESPSEAAHSLEAGAQEAHLVPPEVALLEKPAGVQLGPGEERARMGTRPRSQNPLPPPRVPVTPVATHSHNGTGNSPLMEGLATNGVTGLRCVVPGATSVTGKRRLEERSAFDKRLRFSVRQTESAYRYRDIVVKKQDGFTHILLSTKSSENNTLNPEVMKEIQSAMATAASDDSKLVLLGAVGSIFCCGLDFLYFIRRLTDDRKKESIKMAETIRTFVNTFIQFRKPIVAAVNGPALGLGAAILPLCDVVWANEKAWFQTPYASYGQTPDACSTFTFPRIMGLASVSPPHHLIYLTTSFTSPPHLPHHFICFLGTFTQEVMLLRIKELVAVDSLVLQESKGLMRNTSRGALEQANERECEALKRVWGSSQGTDSILQYLQRRTELC</sequence>
<reference evidence="1" key="1">
    <citation type="submission" date="2022-04" db="EMBL/GenBank/DDBJ databases">
        <title>Jade perch genome.</title>
        <authorList>
            <person name="Chao B."/>
        </authorList>
    </citation>
    <scope>NUCLEOTIDE SEQUENCE</scope>
    <source>
        <strain evidence="1">CB-2022</strain>
    </source>
</reference>
<evidence type="ECO:0000313" key="1">
    <source>
        <dbReference type="EMBL" id="KAI3374723.1"/>
    </source>
</evidence>
<keyword evidence="2" id="KW-1185">Reference proteome</keyword>
<accession>A0ACB8X720</accession>
<organism evidence="1 2">
    <name type="scientific">Scortum barcoo</name>
    <name type="common">barcoo grunter</name>
    <dbReference type="NCBI Taxonomy" id="214431"/>
    <lineage>
        <taxon>Eukaryota</taxon>
        <taxon>Metazoa</taxon>
        <taxon>Chordata</taxon>
        <taxon>Craniata</taxon>
        <taxon>Vertebrata</taxon>
        <taxon>Euteleostomi</taxon>
        <taxon>Actinopterygii</taxon>
        <taxon>Neopterygii</taxon>
        <taxon>Teleostei</taxon>
        <taxon>Neoteleostei</taxon>
        <taxon>Acanthomorphata</taxon>
        <taxon>Eupercaria</taxon>
        <taxon>Centrarchiformes</taxon>
        <taxon>Terapontoidei</taxon>
        <taxon>Terapontidae</taxon>
        <taxon>Scortum</taxon>
    </lineage>
</organism>
<dbReference type="EMBL" id="CM041533">
    <property type="protein sequence ID" value="KAI3374723.1"/>
    <property type="molecule type" value="Genomic_DNA"/>
</dbReference>
<dbReference type="Proteomes" id="UP000831701">
    <property type="component" value="Chromosome 3"/>
</dbReference>
<protein>
    <submittedName>
        <fullName evidence="1">Uncharacterized protein</fullName>
    </submittedName>
</protein>
<evidence type="ECO:0000313" key="2">
    <source>
        <dbReference type="Proteomes" id="UP000831701"/>
    </source>
</evidence>
<name>A0ACB8X720_9TELE</name>
<comment type="caution">
    <text evidence="1">The sequence shown here is derived from an EMBL/GenBank/DDBJ whole genome shotgun (WGS) entry which is preliminary data.</text>
</comment>
<proteinExistence type="predicted"/>
<gene>
    <name evidence="1" type="ORF">L3Q82_021031</name>
</gene>